<dbReference type="GO" id="GO:0016874">
    <property type="term" value="F:ligase activity"/>
    <property type="evidence" value="ECO:0007669"/>
    <property type="project" value="UniProtKB-KW"/>
</dbReference>
<dbReference type="Gene3D" id="3.40.50.12780">
    <property type="entry name" value="N-terminal domain of ligase-like"/>
    <property type="match status" value="1"/>
</dbReference>
<dbReference type="PANTHER" id="PTHR36932">
    <property type="entry name" value="CAPSULAR POLYSACCHARIDE BIOSYNTHESIS PROTEIN"/>
    <property type="match status" value="1"/>
</dbReference>
<keyword evidence="2" id="KW-1185">Reference proteome</keyword>
<dbReference type="InterPro" id="IPR042099">
    <property type="entry name" value="ANL_N_sf"/>
</dbReference>
<protein>
    <submittedName>
        <fullName evidence="1">Phenylacetate-CoA ligase</fullName>
    </submittedName>
</protein>
<dbReference type="AlphaFoldDB" id="A0A1M4ZCV9"/>
<dbReference type="Proteomes" id="UP000184035">
    <property type="component" value="Unassembled WGS sequence"/>
</dbReference>
<proteinExistence type="predicted"/>
<dbReference type="InterPro" id="IPR053158">
    <property type="entry name" value="CapK_Type1_Caps_Biosynth"/>
</dbReference>
<evidence type="ECO:0000313" key="1">
    <source>
        <dbReference type="EMBL" id="SHF15798.1"/>
    </source>
</evidence>
<dbReference type="STRING" id="1533.SAMN05443638_1427"/>
<organism evidence="1 2">
    <name type="scientific">Clostridium fallax</name>
    <dbReference type="NCBI Taxonomy" id="1533"/>
    <lineage>
        <taxon>Bacteria</taxon>
        <taxon>Bacillati</taxon>
        <taxon>Bacillota</taxon>
        <taxon>Clostridia</taxon>
        <taxon>Eubacteriales</taxon>
        <taxon>Clostridiaceae</taxon>
        <taxon>Clostridium</taxon>
    </lineage>
</organism>
<sequence length="459" mass="54434">MIKDLLRKSPYFIRKPLKSIYNNLPDNIKYGRSFTDLYNFLEESQFWSREKLEEYQLSELKKIINHGYNNVPYYKRIFEERGLTPNDIKDFSDLKKIPYLTKNIIRKNLKDLIATNYKEKERLYCTTGGSTGLPLEFCMNKNINIREDAFIASQWSRVGYDINKKNKMVVLMGHIPPKNYYEFLGNKLILSSFKLREDNFKDYVNLIDNFKPDFIHCYPSSIVTLSKYMNNHKIFIKNKNLKAILCVSENLYQGQREYIENTFNCRVYSFYGHSERCCLAGECEINNYYHIFPQYGYTELINEDNNENLKEDEIVEIVATGFNNYAMPFIRYKTEDMAVNTNGTCSCGRNYKLIKRIEGRKQEFFVNKFGDKITFTRSHFPLAVVKDKIMAYQYVQNEPGNVILNIETKYNLNEEEINNIKEIFLNMFSNIDIKINRSEKVIERTKAGKFKYLIQNVKI</sequence>
<dbReference type="EMBL" id="FQVM01000042">
    <property type="protein sequence ID" value="SHF15798.1"/>
    <property type="molecule type" value="Genomic_DNA"/>
</dbReference>
<keyword evidence="1" id="KW-0436">Ligase</keyword>
<gene>
    <name evidence="1" type="ORF">SAMN05443638_1427</name>
</gene>
<dbReference type="SUPFAM" id="SSF56801">
    <property type="entry name" value="Acetyl-CoA synthetase-like"/>
    <property type="match status" value="1"/>
</dbReference>
<dbReference type="OrthoDB" id="580775at2"/>
<reference evidence="1 2" key="1">
    <citation type="submission" date="2016-11" db="EMBL/GenBank/DDBJ databases">
        <authorList>
            <person name="Jaros S."/>
            <person name="Januszkiewicz K."/>
            <person name="Wedrychowicz H."/>
        </authorList>
    </citation>
    <scope>NUCLEOTIDE SEQUENCE [LARGE SCALE GENOMIC DNA]</scope>
    <source>
        <strain evidence="1 2">DSM 2631</strain>
    </source>
</reference>
<dbReference type="PANTHER" id="PTHR36932:SF1">
    <property type="entry name" value="CAPSULAR POLYSACCHARIDE BIOSYNTHESIS PROTEIN"/>
    <property type="match status" value="1"/>
</dbReference>
<accession>A0A1M4ZCV9</accession>
<evidence type="ECO:0000313" key="2">
    <source>
        <dbReference type="Proteomes" id="UP000184035"/>
    </source>
</evidence>
<name>A0A1M4ZCV9_9CLOT</name>
<dbReference type="RefSeq" id="WP_072897791.1">
    <property type="nucleotide sequence ID" value="NZ_FQVM01000042.1"/>
</dbReference>